<dbReference type="RefSeq" id="WP_052207669.1">
    <property type="nucleotide sequence ID" value="NZ_CP009122.1"/>
</dbReference>
<keyword evidence="1" id="KW-0812">Transmembrane</keyword>
<dbReference type="HOGENOM" id="CLU_1712110_0_0_5"/>
<protein>
    <submittedName>
        <fullName evidence="2">Putative membrane protein</fullName>
    </submittedName>
</protein>
<accession>A0A0A7PGE0</accession>
<evidence type="ECO:0000313" key="2">
    <source>
        <dbReference type="EMBL" id="AJA07017.1"/>
    </source>
</evidence>
<keyword evidence="1" id="KW-0472">Membrane</keyword>
<dbReference type="Pfam" id="PF19613">
    <property type="entry name" value="DUF6118"/>
    <property type="match status" value="1"/>
</dbReference>
<evidence type="ECO:0000256" key="1">
    <source>
        <dbReference type="SAM" id="Phobius"/>
    </source>
</evidence>
<dbReference type="KEGG" id="sphk:SKP52_00335"/>
<evidence type="ECO:0000313" key="3">
    <source>
        <dbReference type="Proteomes" id="UP000030907"/>
    </source>
</evidence>
<name>A0A0A7PGE0_9SPHN</name>
<sequence length="153" mass="16902">MTVKRPRSTPTSNNAAEAFDKLRDEVSLLHAAIEGLTAAKEKLPDYSPTLRKIEGRLELVDQHIESIRDKPAMLLTPEGLAARLADAAIMVRAEDRKAIGDARDALSYELGRVEGMIKQRRSTAEQDWWVTWAATGGLLFGAFLTLLGVSIWT</sequence>
<dbReference type="EMBL" id="CP009122">
    <property type="protein sequence ID" value="AJA07017.1"/>
    <property type="molecule type" value="Genomic_DNA"/>
</dbReference>
<proteinExistence type="predicted"/>
<dbReference type="Proteomes" id="UP000030907">
    <property type="component" value="Chromosome"/>
</dbReference>
<keyword evidence="1" id="KW-1133">Transmembrane helix</keyword>
<organism evidence="2 3">
    <name type="scientific">Sphingopyxis fribergensis</name>
    <dbReference type="NCBI Taxonomy" id="1515612"/>
    <lineage>
        <taxon>Bacteria</taxon>
        <taxon>Pseudomonadati</taxon>
        <taxon>Pseudomonadota</taxon>
        <taxon>Alphaproteobacteria</taxon>
        <taxon>Sphingomonadales</taxon>
        <taxon>Sphingomonadaceae</taxon>
        <taxon>Sphingopyxis</taxon>
    </lineage>
</organism>
<gene>
    <name evidence="2" type="ORF">SKP52_00335</name>
</gene>
<feature type="transmembrane region" description="Helical" evidence="1">
    <location>
        <begin position="128"/>
        <end position="152"/>
    </location>
</feature>
<dbReference type="AlphaFoldDB" id="A0A0A7PGE0"/>
<dbReference type="OrthoDB" id="7277275at2"/>
<keyword evidence="3" id="KW-1185">Reference proteome</keyword>
<reference evidence="2 3" key="1">
    <citation type="journal article" date="2015" name="Int. J. Syst. Evol. Microbiol.">
        <title>Description of Sphingopyxis fribergensis sp. nov. - a soil bacterium with the ability to degrade styrene and phenylacetic acid.</title>
        <authorList>
            <person name="Oelschlagel M."/>
            <person name="Ruckert C."/>
            <person name="Kalinowski J."/>
            <person name="Schmidt G."/>
            <person name="Schlomann M."/>
            <person name="Tischler D."/>
        </authorList>
    </citation>
    <scope>NUCLEOTIDE SEQUENCE [LARGE SCALE GENOMIC DNA]</scope>
    <source>
        <strain evidence="2 3">Kp5.2</strain>
    </source>
</reference>
<dbReference type="STRING" id="1515612.SKP52_00335"/>
<dbReference type="InterPro" id="IPR046121">
    <property type="entry name" value="DUF6118"/>
</dbReference>